<dbReference type="RefSeq" id="WP_014457214.1">
    <property type="nucleotide sequence ID" value="NC_013209.1"/>
</dbReference>
<name>C7JDD1_ACEP3</name>
<reference evidence="1 2" key="1">
    <citation type="journal article" date="2009" name="Nucleic Acids Res.">
        <title>Whole-genome analyses reveal genetic instability of Acetobacter pasteurianus.</title>
        <authorList>
            <person name="Azuma Y."/>
            <person name="Hosoyama A."/>
            <person name="Matsutani M."/>
            <person name="Furuya N."/>
            <person name="Horikawa H."/>
            <person name="Harada T."/>
            <person name="Hirakawa H."/>
            <person name="Kuhara S."/>
            <person name="Matsushita K."/>
            <person name="Fujita N."/>
            <person name="Shirai M."/>
        </authorList>
    </citation>
    <scope>NUCLEOTIDE SEQUENCE [LARGE SCALE GENOMIC DNA]</scope>
    <source>
        <strain evidence="2">NBRC 105184 / IFO 3283-01</strain>
    </source>
</reference>
<proteinExistence type="predicted"/>
<dbReference type="HOGENOM" id="CLU_1891567_0_0_5"/>
<organism evidence="1 2">
    <name type="scientific">Acetobacter pasteurianus (strain NBRC 105184 / IFO 3283-01)</name>
    <dbReference type="NCBI Taxonomy" id="634452"/>
    <lineage>
        <taxon>Bacteria</taxon>
        <taxon>Pseudomonadati</taxon>
        <taxon>Pseudomonadota</taxon>
        <taxon>Alphaproteobacteria</taxon>
        <taxon>Acetobacterales</taxon>
        <taxon>Acetobacteraceae</taxon>
        <taxon>Acetobacter</taxon>
    </lineage>
</organism>
<dbReference type="BioCyc" id="APAS634452:APA01_RS10260-MONOMER"/>
<dbReference type="PATRIC" id="fig|634452.3.peg.2103"/>
<gene>
    <name evidence="1" type="ordered locus">APA01_20210</name>
</gene>
<evidence type="ECO:0000313" key="1">
    <source>
        <dbReference type="EMBL" id="BAI00143.1"/>
    </source>
</evidence>
<sequence>MKHRQDICRGAVVRHLGKRSLIIAVLSEGVITVPLHSPSIPRHRADVIMPPLAGIGIATARCADLSYEIFSRLNPLNETSSECFGEKEMACVDAAIRKEIVDQAGEQLPAGIIKSTFRPVFGSRGRKVGGAPSD</sequence>
<dbReference type="AlphaFoldDB" id="C7JDD1"/>
<dbReference type="EMBL" id="AP011121">
    <property type="protein sequence ID" value="BAI00143.1"/>
    <property type="molecule type" value="Genomic_DNA"/>
</dbReference>
<protein>
    <submittedName>
        <fullName evidence="1">Uncharacterized protein</fullName>
    </submittedName>
</protein>
<dbReference type="KEGG" id="apt:APA01_20210"/>
<dbReference type="Proteomes" id="UP000000948">
    <property type="component" value="Chromosome"/>
</dbReference>
<evidence type="ECO:0000313" key="2">
    <source>
        <dbReference type="Proteomes" id="UP000000948"/>
    </source>
</evidence>
<dbReference type="STRING" id="634452.APA01_20210"/>
<accession>C7JDD1</accession>